<keyword evidence="4" id="KW-0812">Transmembrane</keyword>
<dbReference type="SMART" id="SM00283">
    <property type="entry name" value="MA"/>
    <property type="match status" value="1"/>
</dbReference>
<evidence type="ECO:0000256" key="2">
    <source>
        <dbReference type="ARBA" id="ARBA00029447"/>
    </source>
</evidence>
<protein>
    <submittedName>
        <fullName evidence="7">Methyl-accepting chemotaxis protein</fullName>
    </submittedName>
</protein>
<evidence type="ECO:0000313" key="7">
    <source>
        <dbReference type="EMBL" id="MCY6369240.1"/>
    </source>
</evidence>
<dbReference type="CDD" id="cd06225">
    <property type="entry name" value="HAMP"/>
    <property type="match status" value="1"/>
</dbReference>
<accession>A0ABT4CJL9</accession>
<dbReference type="Pfam" id="PF00015">
    <property type="entry name" value="MCPsignal"/>
    <property type="match status" value="1"/>
</dbReference>
<feature type="domain" description="Methyl-accepting transducer" evidence="5">
    <location>
        <begin position="383"/>
        <end position="619"/>
    </location>
</feature>
<dbReference type="InterPro" id="IPR004089">
    <property type="entry name" value="MCPsignal_dom"/>
</dbReference>
<dbReference type="InterPro" id="IPR003660">
    <property type="entry name" value="HAMP_dom"/>
</dbReference>
<dbReference type="PANTHER" id="PTHR32089:SF112">
    <property type="entry name" value="LYSOZYME-LIKE PROTEIN-RELATED"/>
    <property type="match status" value="1"/>
</dbReference>
<dbReference type="InterPro" id="IPR032255">
    <property type="entry name" value="HBM"/>
</dbReference>
<comment type="similarity">
    <text evidence="2">Belongs to the methyl-accepting chemotaxis (MCP) protein family.</text>
</comment>
<evidence type="ECO:0000259" key="5">
    <source>
        <dbReference type="PROSITE" id="PS50111"/>
    </source>
</evidence>
<feature type="domain" description="HAMP" evidence="6">
    <location>
        <begin position="310"/>
        <end position="364"/>
    </location>
</feature>
<dbReference type="EMBL" id="JAPQES010000001">
    <property type="protein sequence ID" value="MCY6369240.1"/>
    <property type="molecule type" value="Genomic_DNA"/>
</dbReference>
<keyword evidence="8" id="KW-1185">Reference proteome</keyword>
<sequence>MKRKFNDLKIRTKIRSGFLGIIIFMLVLGGISYSVTTNLINKKIPLLLDNNSVYQLVLEMRKNEKDFLLREQANLDFFKTGKSSYIDEFESSFKDLAEKIQLVKKYEEIQNNPEELKKLEQLTGLTQQYHNDFLQVVEKLRIRGFKDYGIVGELRDAVHKVEGNIEKLPQNQELEILMLQARRSEKDYLLRKDIKYVEKLEGTVSNFKAVVNNSNYNVETKSNLNSLIDTYKNKFEQVVTIDKEIGLKATAGLIGQYRNAVHNIQPLIEEMHKDNIKLVKNTVTKSLIQMGIVVIVVIIASLLFGMYISILITKPLNKTNDMLKDISEGEGDLTQRLQVNSKDETGTLSKWFNIFIEKIYQLIVQVKDDAYTLAQSSQELSSVMQQANEGIESIAKEINTVSGGLQNNSSMVEETTAGIEEVTNNSEVISKEAEHTVQTSKNILESATLGAKNIKEVVESNIRVEKSSQNVYDSIKELKYSSERIGEIVSMITGIAEQTNLLALNAAIEAARAGEQGKGFAVVADEVRKLAEESKEATSKISLLITEIQEKADKADLSIVESKELVKISVEKSNDTNIQFDNILKAIEQTTEKIENIYDSSKRQFEISEEMTKAMNEISKTTQENALSVEQINAAIEEQVASFEEIGAGVSELDNLASKLKEQTDRFKTE</sequence>
<dbReference type="CDD" id="cd11386">
    <property type="entry name" value="MCP_signal"/>
    <property type="match status" value="1"/>
</dbReference>
<feature type="transmembrane region" description="Helical" evidence="4">
    <location>
        <begin position="287"/>
        <end position="312"/>
    </location>
</feature>
<dbReference type="SUPFAM" id="SSF58104">
    <property type="entry name" value="Methyl-accepting chemotaxis protein (MCP) signaling domain"/>
    <property type="match status" value="1"/>
</dbReference>
<keyword evidence="1 3" id="KW-0807">Transducer</keyword>
<evidence type="ECO:0000259" key="6">
    <source>
        <dbReference type="PROSITE" id="PS50885"/>
    </source>
</evidence>
<evidence type="ECO:0000256" key="3">
    <source>
        <dbReference type="PROSITE-ProRule" id="PRU00284"/>
    </source>
</evidence>
<keyword evidence="4" id="KW-1133">Transmembrane helix</keyword>
<dbReference type="SMART" id="SM01358">
    <property type="entry name" value="HBM"/>
    <property type="match status" value="1"/>
</dbReference>
<dbReference type="Gene3D" id="1.10.287.950">
    <property type="entry name" value="Methyl-accepting chemotaxis protein"/>
    <property type="match status" value="1"/>
</dbReference>
<dbReference type="SMART" id="SM00304">
    <property type="entry name" value="HAMP"/>
    <property type="match status" value="1"/>
</dbReference>
<gene>
    <name evidence="7" type="ORF">OXH55_01100</name>
</gene>
<dbReference type="Gene3D" id="6.10.340.10">
    <property type="match status" value="1"/>
</dbReference>
<organism evidence="7 8">
    <name type="scientific">Clostridium ganghwense</name>
    <dbReference type="NCBI Taxonomy" id="312089"/>
    <lineage>
        <taxon>Bacteria</taxon>
        <taxon>Bacillati</taxon>
        <taxon>Bacillota</taxon>
        <taxon>Clostridia</taxon>
        <taxon>Eubacteriales</taxon>
        <taxon>Clostridiaceae</taxon>
        <taxon>Clostridium</taxon>
    </lineage>
</organism>
<dbReference type="PANTHER" id="PTHR32089">
    <property type="entry name" value="METHYL-ACCEPTING CHEMOTAXIS PROTEIN MCPB"/>
    <property type="match status" value="1"/>
</dbReference>
<dbReference type="Pfam" id="PF00672">
    <property type="entry name" value="HAMP"/>
    <property type="match status" value="1"/>
</dbReference>
<evidence type="ECO:0000313" key="8">
    <source>
        <dbReference type="Proteomes" id="UP001079657"/>
    </source>
</evidence>
<name>A0ABT4CJL9_9CLOT</name>
<dbReference type="PROSITE" id="PS50885">
    <property type="entry name" value="HAMP"/>
    <property type="match status" value="1"/>
</dbReference>
<reference evidence="7" key="1">
    <citation type="submission" date="2022-12" db="EMBL/GenBank/DDBJ databases">
        <authorList>
            <person name="Wang J."/>
        </authorList>
    </citation>
    <scope>NUCLEOTIDE SEQUENCE</scope>
    <source>
        <strain evidence="7">HY-42-06</strain>
    </source>
</reference>
<dbReference type="RefSeq" id="WP_268047557.1">
    <property type="nucleotide sequence ID" value="NZ_JAPQES010000001.1"/>
</dbReference>
<evidence type="ECO:0000256" key="1">
    <source>
        <dbReference type="ARBA" id="ARBA00023224"/>
    </source>
</evidence>
<proteinExistence type="inferred from homology"/>
<evidence type="ECO:0000256" key="4">
    <source>
        <dbReference type="SAM" id="Phobius"/>
    </source>
</evidence>
<comment type="caution">
    <text evidence="7">The sequence shown here is derived from an EMBL/GenBank/DDBJ whole genome shotgun (WGS) entry which is preliminary data.</text>
</comment>
<dbReference type="PROSITE" id="PS50111">
    <property type="entry name" value="CHEMOTAXIS_TRANSDUC_2"/>
    <property type="match status" value="1"/>
</dbReference>
<dbReference type="Proteomes" id="UP001079657">
    <property type="component" value="Unassembled WGS sequence"/>
</dbReference>
<keyword evidence="4" id="KW-0472">Membrane</keyword>